<dbReference type="InterPro" id="IPR004521">
    <property type="entry name" value="Uncharacterised_CHP00451"/>
</dbReference>
<protein>
    <submittedName>
        <fullName evidence="4">Conserved protein</fullName>
    </submittedName>
</protein>
<dbReference type="InterPro" id="IPR036895">
    <property type="entry name" value="Uracil-DNA_glycosylase-like_sf"/>
</dbReference>
<evidence type="ECO:0000256" key="1">
    <source>
        <dbReference type="ARBA" id="ARBA00008906"/>
    </source>
</evidence>
<dbReference type="InterPro" id="IPR002478">
    <property type="entry name" value="PUA"/>
</dbReference>
<dbReference type="InterPro" id="IPR015947">
    <property type="entry name" value="PUA-like_sf"/>
</dbReference>
<dbReference type="InParanoid" id="O27701"/>
<accession>O27701</accession>
<dbReference type="Proteomes" id="UP000005223">
    <property type="component" value="Chromosome"/>
</dbReference>
<dbReference type="InterPro" id="IPR029402">
    <property type="entry name" value="TGT_C2"/>
</dbReference>
<keyword evidence="5" id="KW-1185">Reference proteome</keyword>
<dbReference type="EMBL" id="AE000666">
    <property type="protein sequence ID" value="AAB86137.1"/>
    <property type="molecule type" value="Genomic_DNA"/>
</dbReference>
<evidence type="ECO:0000259" key="3">
    <source>
        <dbReference type="SMART" id="SM00359"/>
    </source>
</evidence>
<dbReference type="SUPFAM" id="SSF88697">
    <property type="entry name" value="PUA domain-like"/>
    <property type="match status" value="1"/>
</dbReference>
<dbReference type="GO" id="GO:0008033">
    <property type="term" value="P:tRNA processing"/>
    <property type="evidence" value="ECO:0007669"/>
    <property type="project" value="UniProtKB-KW"/>
</dbReference>
<proteinExistence type="inferred from homology"/>
<dbReference type="FunCoup" id="O27701">
    <property type="interactions" value="5"/>
</dbReference>
<dbReference type="InterPro" id="IPR036974">
    <property type="entry name" value="PUA_sf"/>
</dbReference>
<dbReference type="PaxDb" id="187420-MTH_1665"/>
<name>O27701_METTH</name>
<dbReference type="SMART" id="SM00359">
    <property type="entry name" value="PUA"/>
    <property type="match status" value="1"/>
</dbReference>
<gene>
    <name evidence="4" type="ordered locus">MTH_1665</name>
</gene>
<evidence type="ECO:0000313" key="5">
    <source>
        <dbReference type="Proteomes" id="UP000005223"/>
    </source>
</evidence>
<dbReference type="KEGG" id="mth:MTH_1665"/>
<keyword evidence="2" id="KW-0819">tRNA processing</keyword>
<dbReference type="InterPro" id="IPR038250">
    <property type="entry name" value="TGT_C2_sf"/>
</dbReference>
<reference evidence="4 5" key="1">
    <citation type="journal article" date="1997" name="J. Bacteriol.">
        <title>Complete genome sequence of Methanobacterium thermoautotrophicum deltaH: functional analysis and comparative genomics.</title>
        <authorList>
            <person name="Smith D.R."/>
            <person name="Doucette-Stamm L.A."/>
            <person name="Deloughery C."/>
            <person name="Lee H.-M."/>
            <person name="Dubois J."/>
            <person name="Aldredge T."/>
            <person name="Bashirzadeh R."/>
            <person name="Blakely D."/>
            <person name="Cook R."/>
            <person name="Gilbert K."/>
            <person name="Harrison D."/>
            <person name="Hoang L."/>
            <person name="Keagle P."/>
            <person name="Lumm W."/>
            <person name="Pothier B."/>
            <person name="Qiu D."/>
            <person name="Spadafora R."/>
            <person name="Vicare R."/>
            <person name="Wang Y."/>
            <person name="Wierzbowski J."/>
            <person name="Gibson R."/>
            <person name="Jiwani N."/>
            <person name="Caruso A."/>
            <person name="Bush D."/>
            <person name="Safer H."/>
            <person name="Patwell D."/>
            <person name="Prabhakar S."/>
            <person name="McDougall S."/>
            <person name="Shimer G."/>
            <person name="Goyal A."/>
            <person name="Pietrovski S."/>
            <person name="Church G.M."/>
            <person name="Daniels C.J."/>
            <person name="Mao J.-i."/>
            <person name="Rice P."/>
            <person name="Nolling J."/>
            <person name="Reeve J.N."/>
        </authorList>
    </citation>
    <scope>NUCLEOTIDE SEQUENCE [LARGE SCALE GENOMIC DNA]</scope>
    <source>
        <strain evidence="5">ATCC 29096 / DSM 1053 / JCM 10044 / NBRC 100330 / Delta H</strain>
    </source>
</reference>
<dbReference type="PROSITE" id="PS50890">
    <property type="entry name" value="PUA"/>
    <property type="match status" value="1"/>
</dbReference>
<dbReference type="AlphaFoldDB" id="O27701"/>
<dbReference type="Pfam" id="PF14810">
    <property type="entry name" value="TGT_C2"/>
    <property type="match status" value="1"/>
</dbReference>
<dbReference type="Pfam" id="PF17884">
    <property type="entry name" value="DUF5591"/>
    <property type="match status" value="1"/>
</dbReference>
<dbReference type="GO" id="GO:0003723">
    <property type="term" value="F:RNA binding"/>
    <property type="evidence" value="ECO:0007669"/>
    <property type="project" value="InterPro"/>
</dbReference>
<dbReference type="EnsemblBacteria" id="AAB86137">
    <property type="protein sequence ID" value="AAB86137"/>
    <property type="gene ID" value="MTH_1665"/>
</dbReference>
<dbReference type="Pfam" id="PF01472">
    <property type="entry name" value="PUA"/>
    <property type="match status" value="1"/>
</dbReference>
<dbReference type="PATRIC" id="fig|187420.15.peg.1626"/>
<comment type="similarity">
    <text evidence="1">Belongs to the archaeosine synthase type 1 family.</text>
</comment>
<dbReference type="PIR" id="E69089">
    <property type="entry name" value="E69089"/>
</dbReference>
<feature type="domain" description="PUA" evidence="3">
    <location>
        <begin position="241"/>
        <end position="309"/>
    </location>
</feature>
<dbReference type="Gene3D" id="2.30.130.10">
    <property type="entry name" value="PUA domain"/>
    <property type="match status" value="1"/>
</dbReference>
<dbReference type="Gene3D" id="3.10.450.90">
    <property type="entry name" value="ArcTGT, C2 domain"/>
    <property type="match status" value="1"/>
</dbReference>
<dbReference type="HOGENOM" id="CLU_920138_0_0_2"/>
<sequence length="309" mass="34780">MIKVDRMKVICSIEESLHRPEAVRWRERMRLMRPLGDVVVVLPCSMKKPYSTSRSHRKFTGVTRGFQELILTSPFGICPRELENTYPISSYDVSTIGEWSHEEKKLVGDVLREYVGDLDVIAHVDGGYLEVCMEYLDSFTATSMEARPTSPEALERLKRELESYERIPPRERLLHMLRSVAVYQFGPGGERIIPEDCRVTGRYHRKILKSDGTQIGTFMMDRGLISLSPEGGRSLYMLGVKWVEIDFNLESNTLFAPGVSDADTGIIPGDEVVIVQGGEVAGVGRAVLSGDEMVRAERGVAVRVRRRTG</sequence>
<organism evidence="4 5">
    <name type="scientific">Methanothermobacter thermautotrophicus (strain ATCC 29096 / DSM 1053 / JCM 10044 / NBRC 100330 / Delta H)</name>
    <name type="common">Methanobacterium thermoautotrophicum</name>
    <dbReference type="NCBI Taxonomy" id="187420"/>
    <lineage>
        <taxon>Archaea</taxon>
        <taxon>Methanobacteriati</taxon>
        <taxon>Methanobacteriota</taxon>
        <taxon>Methanomada group</taxon>
        <taxon>Methanobacteria</taxon>
        <taxon>Methanobacteriales</taxon>
        <taxon>Methanobacteriaceae</taxon>
        <taxon>Methanothermobacter</taxon>
    </lineage>
</organism>
<dbReference type="Gene3D" id="3.40.50.10630">
    <property type="entry name" value="Uracil-DNA glycosylase-like"/>
    <property type="match status" value="1"/>
</dbReference>
<dbReference type="SUPFAM" id="SSF52141">
    <property type="entry name" value="Uracil-DNA glycosylase-like"/>
    <property type="match status" value="1"/>
</dbReference>
<dbReference type="NCBIfam" id="TIGR00451">
    <property type="entry name" value="unchar_dom_2"/>
    <property type="match status" value="1"/>
</dbReference>
<evidence type="ECO:0000256" key="2">
    <source>
        <dbReference type="ARBA" id="ARBA00022694"/>
    </source>
</evidence>
<dbReference type="STRING" id="187420.MTH_1665"/>
<dbReference type="InterPro" id="IPR040777">
    <property type="entry name" value="DUF5591"/>
</dbReference>
<evidence type="ECO:0000313" key="4">
    <source>
        <dbReference type="EMBL" id="AAB86137.1"/>
    </source>
</evidence>